<organism evidence="1">
    <name type="scientific">Salmonella dublin</name>
    <dbReference type="NCBI Taxonomy" id="98360"/>
    <lineage>
        <taxon>Bacteria</taxon>
        <taxon>Pseudomonadati</taxon>
        <taxon>Pseudomonadota</taxon>
        <taxon>Gammaproteobacteria</taxon>
        <taxon>Enterobacterales</taxon>
        <taxon>Enterobacteriaceae</taxon>
        <taxon>Salmonella</taxon>
    </lineage>
</organism>
<dbReference type="AlphaFoldDB" id="F5BPW5"/>
<name>F5BPW5_SALDU</name>
<accession>F5BPW5</accession>
<geneLocation type="plasmid" evidence="1">
    <name>pSD_174</name>
</geneLocation>
<proteinExistence type="predicted"/>
<reference evidence="1" key="1">
    <citation type="journal article" date="2012" name="Food Res. Intern.">
        <title>Sequencing of plasmids from a multi-antimicrobial resistant Salmonella enterica serovar Dublin strain.</title>
        <authorList>
            <person name="Han J."/>
            <person name="Lynne A.M."/>
            <person name="David D.E."/>
            <person name="Nayak R."/>
            <person name="Foley S.L."/>
        </authorList>
    </citation>
    <scope>NUCLEOTIDE SEQUENCE</scope>
    <source>
        <strain evidence="1">853</strain>
        <plasmid evidence="1">pSD_174</plasmid>
    </source>
</reference>
<gene>
    <name evidence="1" type="ORF">pSD853_174_129</name>
</gene>
<keyword evidence="1" id="KW-0614">Plasmid</keyword>
<evidence type="ECO:0000313" key="1">
    <source>
        <dbReference type="EMBL" id="AEA95395.1"/>
    </source>
</evidence>
<sequence>MSHHVIVEHFMIKCLAISFHEPTDRALQNAMPYDISL</sequence>
<dbReference type="EMBL" id="JF267651">
    <property type="protein sequence ID" value="AEA95395.1"/>
    <property type="molecule type" value="Genomic_DNA"/>
</dbReference>
<protein>
    <submittedName>
        <fullName evidence="1">Uncharacterized protein</fullName>
    </submittedName>
</protein>